<dbReference type="Proteomes" id="UP000054270">
    <property type="component" value="Unassembled WGS sequence"/>
</dbReference>
<feature type="region of interest" description="Disordered" evidence="1">
    <location>
        <begin position="188"/>
        <end position="324"/>
    </location>
</feature>
<organism evidence="2 3">
    <name type="scientific">Hypholoma sublateritium (strain FD-334 SS-4)</name>
    <dbReference type="NCBI Taxonomy" id="945553"/>
    <lineage>
        <taxon>Eukaryota</taxon>
        <taxon>Fungi</taxon>
        <taxon>Dikarya</taxon>
        <taxon>Basidiomycota</taxon>
        <taxon>Agaricomycotina</taxon>
        <taxon>Agaricomycetes</taxon>
        <taxon>Agaricomycetidae</taxon>
        <taxon>Agaricales</taxon>
        <taxon>Agaricineae</taxon>
        <taxon>Strophariaceae</taxon>
        <taxon>Hypholoma</taxon>
    </lineage>
</organism>
<evidence type="ECO:0000256" key="1">
    <source>
        <dbReference type="SAM" id="MobiDB-lite"/>
    </source>
</evidence>
<keyword evidence="3" id="KW-1185">Reference proteome</keyword>
<name>A0A0D2P247_HYPSF</name>
<protein>
    <submittedName>
        <fullName evidence="2">Uncharacterized protein</fullName>
    </submittedName>
</protein>
<feature type="region of interest" description="Disordered" evidence="1">
    <location>
        <begin position="40"/>
        <end position="168"/>
    </location>
</feature>
<evidence type="ECO:0000313" key="3">
    <source>
        <dbReference type="Proteomes" id="UP000054270"/>
    </source>
</evidence>
<sequence>MSAREPFKFPPAHPNSGQQFPEAHARSAAAIHLAPASENLLNVSGKDTEKTEGVKRDTHSPANRFTVFRKPDENGPPSNAMKPSTSGLGRVSKRSSNAGTAPMEYPPVVRPGTANPYSRSFQAQAPNVTVPHPPVIAPAPQKPIRISPSLGGRGSGSFSGPPSSGFKVPYPSVSNVVSDLNPEKNAHISIDNGIRTAPGEFPQNIKFRPASRANDAQEEAPKETPSFSPLRHSTKRSRDSAEDEGADYDPGNQPKRFKDVRKPTVSPSSTGRPSSGMSHSMGRHDGRAGTPASQRHSDYYSQRLSQPSHSPPDLKAYPSYERAPPRGALSALQKLLGTDPDAYVKNHMDNYDEMMLRWANCTVEEWKAGADEVAADYHKLLDHVKLHLEYAVPHFIVSVA</sequence>
<feature type="compositionally biased region" description="Pro residues" evidence="1">
    <location>
        <begin position="131"/>
        <end position="141"/>
    </location>
</feature>
<feature type="compositionally biased region" description="Basic and acidic residues" evidence="1">
    <location>
        <begin position="46"/>
        <end position="59"/>
    </location>
</feature>
<evidence type="ECO:0000313" key="2">
    <source>
        <dbReference type="EMBL" id="KJA25019.1"/>
    </source>
</evidence>
<dbReference type="OMA" id="HIPTDIH"/>
<feature type="compositionally biased region" description="Polar residues" evidence="1">
    <location>
        <begin position="115"/>
        <end position="127"/>
    </location>
</feature>
<dbReference type="AlphaFoldDB" id="A0A0D2P247"/>
<feature type="compositionally biased region" description="Polar residues" evidence="1">
    <location>
        <begin position="291"/>
        <end position="308"/>
    </location>
</feature>
<dbReference type="EMBL" id="KN817533">
    <property type="protein sequence ID" value="KJA25019.1"/>
    <property type="molecule type" value="Genomic_DNA"/>
</dbReference>
<reference evidence="3" key="1">
    <citation type="submission" date="2014-04" db="EMBL/GenBank/DDBJ databases">
        <title>Evolutionary Origins and Diversification of the Mycorrhizal Mutualists.</title>
        <authorList>
            <consortium name="DOE Joint Genome Institute"/>
            <consortium name="Mycorrhizal Genomics Consortium"/>
            <person name="Kohler A."/>
            <person name="Kuo A."/>
            <person name="Nagy L.G."/>
            <person name="Floudas D."/>
            <person name="Copeland A."/>
            <person name="Barry K.W."/>
            <person name="Cichocki N."/>
            <person name="Veneault-Fourrey C."/>
            <person name="LaButti K."/>
            <person name="Lindquist E.A."/>
            <person name="Lipzen A."/>
            <person name="Lundell T."/>
            <person name="Morin E."/>
            <person name="Murat C."/>
            <person name="Riley R."/>
            <person name="Ohm R."/>
            <person name="Sun H."/>
            <person name="Tunlid A."/>
            <person name="Henrissat B."/>
            <person name="Grigoriev I.V."/>
            <person name="Hibbett D.S."/>
            <person name="Martin F."/>
        </authorList>
    </citation>
    <scope>NUCLEOTIDE SEQUENCE [LARGE SCALE GENOMIC DNA]</scope>
    <source>
        <strain evidence="3">FD-334 SS-4</strain>
    </source>
</reference>
<dbReference type="OrthoDB" id="3261714at2759"/>
<gene>
    <name evidence="2" type="ORF">HYPSUDRAFT_199946</name>
</gene>
<feature type="compositionally biased region" description="Polar residues" evidence="1">
    <location>
        <begin position="265"/>
        <end position="278"/>
    </location>
</feature>
<feature type="region of interest" description="Disordered" evidence="1">
    <location>
        <begin position="1"/>
        <end position="26"/>
    </location>
</feature>
<accession>A0A0D2P247</accession>
<proteinExistence type="predicted"/>